<organism evidence="5 6">
    <name type="scientific">Hesseltinella vesiculosa</name>
    <dbReference type="NCBI Taxonomy" id="101127"/>
    <lineage>
        <taxon>Eukaryota</taxon>
        <taxon>Fungi</taxon>
        <taxon>Fungi incertae sedis</taxon>
        <taxon>Mucoromycota</taxon>
        <taxon>Mucoromycotina</taxon>
        <taxon>Mucoromycetes</taxon>
        <taxon>Mucorales</taxon>
        <taxon>Cunninghamellaceae</taxon>
        <taxon>Hesseltinella</taxon>
    </lineage>
</organism>
<feature type="chain" id="PRO_5011964855" evidence="3">
    <location>
        <begin position="23"/>
        <end position="496"/>
    </location>
</feature>
<dbReference type="PANTHER" id="PTHR10340:SF55">
    <property type="entry name" value="ENDOPOLYPHOSPHATASE"/>
    <property type="match status" value="1"/>
</dbReference>
<dbReference type="GO" id="GO:0005615">
    <property type="term" value="C:extracellular space"/>
    <property type="evidence" value="ECO:0007669"/>
    <property type="project" value="TreeGrafter"/>
</dbReference>
<evidence type="ECO:0000256" key="2">
    <source>
        <dbReference type="ARBA" id="ARBA00023180"/>
    </source>
</evidence>
<dbReference type="Proteomes" id="UP000242146">
    <property type="component" value="Unassembled WGS sequence"/>
</dbReference>
<comment type="caution">
    <text evidence="5">The sequence shown here is derived from an EMBL/GenBank/DDBJ whole genome shotgun (WGS) entry which is preliminary data.</text>
</comment>
<dbReference type="OrthoDB" id="348678at2759"/>
<evidence type="ECO:0000256" key="1">
    <source>
        <dbReference type="ARBA" id="ARBA00022801"/>
    </source>
</evidence>
<keyword evidence="3" id="KW-0732">Signal</keyword>
<evidence type="ECO:0000313" key="6">
    <source>
        <dbReference type="Proteomes" id="UP000242146"/>
    </source>
</evidence>
<proteinExistence type="predicted"/>
<dbReference type="GO" id="GO:0008081">
    <property type="term" value="F:phosphoric diester hydrolase activity"/>
    <property type="evidence" value="ECO:0007669"/>
    <property type="project" value="TreeGrafter"/>
</dbReference>
<gene>
    <name evidence="5" type="ORF">DM01DRAFT_1299904</name>
</gene>
<reference evidence="5 6" key="1">
    <citation type="submission" date="2016-07" db="EMBL/GenBank/DDBJ databases">
        <title>Pervasive Adenine N6-methylation of Active Genes in Fungi.</title>
        <authorList>
            <consortium name="DOE Joint Genome Institute"/>
            <person name="Mondo S.J."/>
            <person name="Dannebaum R.O."/>
            <person name="Kuo R.C."/>
            <person name="Labutti K."/>
            <person name="Haridas S."/>
            <person name="Kuo A."/>
            <person name="Salamov A."/>
            <person name="Ahrendt S.R."/>
            <person name="Lipzen A."/>
            <person name="Sullivan W."/>
            <person name="Andreopoulos W.B."/>
            <person name="Clum A."/>
            <person name="Lindquist E."/>
            <person name="Daum C."/>
            <person name="Ramamoorthy G.K."/>
            <person name="Gryganskyi A."/>
            <person name="Culley D."/>
            <person name="Magnuson J.K."/>
            <person name="James T.Y."/>
            <person name="O'Malley M.A."/>
            <person name="Stajich J.E."/>
            <person name="Spatafora J.W."/>
            <person name="Visel A."/>
            <person name="Grigoriev I.V."/>
        </authorList>
    </citation>
    <scope>NUCLEOTIDE SEQUENCE [LARGE SCALE GENOMIC DNA]</scope>
    <source>
        <strain evidence="5 6">NRRL 3301</strain>
    </source>
</reference>
<sequence length="496" mass="56769">MVTIKVLSWLVLSCCYLLGVHSLPTLQTVLQKATSVFSSSVDSPQYGRFLHLTDIHLDDYYAEGATIKSFCHRMPKKKKKKSKLAGHWGAPGTDCDAAPSLVYHSLESIANEWKDKIDFVLWTGDNARHDSEPGKIRRSGQEILQYNIRMTELMQKHFRRSADNSSIPIVPCLGNNDVHPHNVFSGPTPRPGTDDQDDNLQLILYRNFWADMIPEDQYEAFRHGGYFAVDVARGIRVLSLNTLYFFDSNDAVGSCSAKGEPGYDHVQWMEEQLARAHEDGVKVFIIGHVPPSTRSFKPDCLDAYVNVSLAYKDIIQGHFYGHANADHFQLLHRNAEDDDDSMTIQESPSRLAERLRDQYKELAHHGKDDGHDENIMVVHVAPPLLPLFNPTFRINEYSLDDSPYYGTWTKYTQWYADLKVWNDAYRHGNTSKPQFQVEYATDADYNMSDLSPQSWVRLARDLTEKTSAARDLWMAYLTNMVVQNEDSLNDEMFWLD</sequence>
<feature type="domain" description="Calcineurin-like phosphoesterase" evidence="4">
    <location>
        <begin position="48"/>
        <end position="322"/>
    </location>
</feature>
<dbReference type="GO" id="GO:0006798">
    <property type="term" value="P:polyphosphate catabolic process"/>
    <property type="evidence" value="ECO:0007669"/>
    <property type="project" value="TreeGrafter"/>
</dbReference>
<dbReference type="GO" id="GO:0000324">
    <property type="term" value="C:fungal-type vacuole"/>
    <property type="evidence" value="ECO:0007669"/>
    <property type="project" value="TreeGrafter"/>
</dbReference>
<protein>
    <submittedName>
        <fullName evidence="5">Metallo-dependent phosphatase</fullName>
    </submittedName>
</protein>
<feature type="signal peptide" evidence="3">
    <location>
        <begin position="1"/>
        <end position="22"/>
    </location>
</feature>
<evidence type="ECO:0000313" key="5">
    <source>
        <dbReference type="EMBL" id="ORX61813.1"/>
    </source>
</evidence>
<dbReference type="SUPFAM" id="SSF56300">
    <property type="entry name" value="Metallo-dependent phosphatases"/>
    <property type="match status" value="1"/>
</dbReference>
<dbReference type="EMBL" id="MCGT01000003">
    <property type="protein sequence ID" value="ORX61813.1"/>
    <property type="molecule type" value="Genomic_DNA"/>
</dbReference>
<dbReference type="AlphaFoldDB" id="A0A1X2GUX8"/>
<dbReference type="PANTHER" id="PTHR10340">
    <property type="entry name" value="SPHINGOMYELIN PHOSPHODIESTERASE"/>
    <property type="match status" value="1"/>
</dbReference>
<evidence type="ECO:0000259" key="4">
    <source>
        <dbReference type="Pfam" id="PF00149"/>
    </source>
</evidence>
<dbReference type="InterPro" id="IPR004843">
    <property type="entry name" value="Calcineurin-like_PHP"/>
</dbReference>
<dbReference type="GO" id="GO:0000298">
    <property type="term" value="F:endopolyphosphatase activity"/>
    <property type="evidence" value="ECO:0007669"/>
    <property type="project" value="TreeGrafter"/>
</dbReference>
<keyword evidence="6" id="KW-1185">Reference proteome</keyword>
<keyword evidence="1" id="KW-0378">Hydrolase</keyword>
<dbReference type="Pfam" id="PF00149">
    <property type="entry name" value="Metallophos"/>
    <property type="match status" value="1"/>
</dbReference>
<name>A0A1X2GUX8_9FUNG</name>
<dbReference type="GO" id="GO:0004309">
    <property type="term" value="F:exopolyphosphatase activity"/>
    <property type="evidence" value="ECO:0007669"/>
    <property type="project" value="TreeGrafter"/>
</dbReference>
<dbReference type="STRING" id="101127.A0A1X2GUX8"/>
<dbReference type="Gene3D" id="3.60.21.10">
    <property type="match status" value="1"/>
</dbReference>
<evidence type="ECO:0000256" key="3">
    <source>
        <dbReference type="SAM" id="SignalP"/>
    </source>
</evidence>
<keyword evidence="2" id="KW-0325">Glycoprotein</keyword>
<dbReference type="InterPro" id="IPR029052">
    <property type="entry name" value="Metallo-depent_PP-like"/>
</dbReference>
<accession>A0A1X2GUX8</accession>